<dbReference type="EMBL" id="BNAH01000001">
    <property type="protein sequence ID" value="GHE79091.1"/>
    <property type="molecule type" value="Genomic_DNA"/>
</dbReference>
<gene>
    <name evidence="1" type="ORF">GCM10011501_03780</name>
</gene>
<name>A0ABQ3IG98_9GAMM</name>
<protein>
    <recommendedName>
        <fullName evidence="3">Tetratricopeptide repeat protein</fullName>
    </recommendedName>
</protein>
<comment type="caution">
    <text evidence="1">The sequence shown here is derived from an EMBL/GenBank/DDBJ whole genome shotgun (WGS) entry which is preliminary data.</text>
</comment>
<sequence>MHTTSNNNNYKEAQLLCERALAFMDNHMLTPHPINYAVIYHYVSNDNTKLKSAIEKNFQPKVRSTMFS</sequence>
<organism evidence="1 2">
    <name type="scientific">Thalassotalea profundi</name>
    <dbReference type="NCBI Taxonomy" id="2036687"/>
    <lineage>
        <taxon>Bacteria</taxon>
        <taxon>Pseudomonadati</taxon>
        <taxon>Pseudomonadota</taxon>
        <taxon>Gammaproteobacteria</taxon>
        <taxon>Alteromonadales</taxon>
        <taxon>Colwelliaceae</taxon>
        <taxon>Thalassotalea</taxon>
    </lineage>
</organism>
<dbReference type="RefSeq" id="WP_189376377.1">
    <property type="nucleotide sequence ID" value="NZ_BNAH01000001.1"/>
</dbReference>
<keyword evidence="2" id="KW-1185">Reference proteome</keyword>
<proteinExistence type="predicted"/>
<dbReference type="Proteomes" id="UP000626370">
    <property type="component" value="Unassembled WGS sequence"/>
</dbReference>
<evidence type="ECO:0000313" key="1">
    <source>
        <dbReference type="EMBL" id="GHE79091.1"/>
    </source>
</evidence>
<evidence type="ECO:0000313" key="2">
    <source>
        <dbReference type="Proteomes" id="UP000626370"/>
    </source>
</evidence>
<reference evidence="2" key="1">
    <citation type="journal article" date="2019" name="Int. J. Syst. Evol. Microbiol.">
        <title>The Global Catalogue of Microorganisms (GCM) 10K type strain sequencing project: providing services to taxonomists for standard genome sequencing and annotation.</title>
        <authorList>
            <consortium name="The Broad Institute Genomics Platform"/>
            <consortium name="The Broad Institute Genome Sequencing Center for Infectious Disease"/>
            <person name="Wu L."/>
            <person name="Ma J."/>
        </authorList>
    </citation>
    <scope>NUCLEOTIDE SEQUENCE [LARGE SCALE GENOMIC DNA]</scope>
    <source>
        <strain evidence="2">CGMCC 1.15922</strain>
    </source>
</reference>
<evidence type="ECO:0008006" key="3">
    <source>
        <dbReference type="Google" id="ProtNLM"/>
    </source>
</evidence>
<accession>A0ABQ3IG98</accession>